<keyword evidence="3" id="KW-1185">Reference proteome</keyword>
<feature type="region of interest" description="Disordered" evidence="1">
    <location>
        <begin position="1"/>
        <end position="47"/>
    </location>
</feature>
<feature type="region of interest" description="Disordered" evidence="1">
    <location>
        <begin position="93"/>
        <end position="113"/>
    </location>
</feature>
<evidence type="ECO:0000256" key="1">
    <source>
        <dbReference type="SAM" id="MobiDB-lite"/>
    </source>
</evidence>
<sequence length="113" mass="13304">MDRKKVNSESEMDSENAEVRIGNGSEKSSKKRELRIGKESIKRRQNKRTKHLLFMRIFTKRFHRDERGGEYRRSNTTHVVEFDDVMAISNIQGDNANMQSKETSSGLRKRRKC</sequence>
<proteinExistence type="predicted"/>
<name>A0AA38S4S0_9ASTR</name>
<dbReference type="EMBL" id="JARYMX010000125">
    <property type="protein sequence ID" value="KAJ9535798.1"/>
    <property type="molecule type" value="Genomic_DNA"/>
</dbReference>
<dbReference type="AlphaFoldDB" id="A0AA38S4S0"/>
<accession>A0AA38S4S0</accession>
<dbReference type="Proteomes" id="UP001172457">
    <property type="component" value="Unassembled WGS sequence"/>
</dbReference>
<protein>
    <submittedName>
        <fullName evidence="2">Uncharacterized protein</fullName>
    </submittedName>
</protein>
<evidence type="ECO:0000313" key="3">
    <source>
        <dbReference type="Proteomes" id="UP001172457"/>
    </source>
</evidence>
<evidence type="ECO:0000313" key="2">
    <source>
        <dbReference type="EMBL" id="KAJ9535798.1"/>
    </source>
</evidence>
<reference evidence="2" key="1">
    <citation type="submission" date="2023-03" db="EMBL/GenBank/DDBJ databases">
        <title>Chromosome-scale reference genome and RAD-based genetic map of yellow starthistle (Centaurea solstitialis) reveal putative structural variation and QTLs associated with invader traits.</title>
        <authorList>
            <person name="Reatini B."/>
            <person name="Cang F.A."/>
            <person name="Jiang Q."/>
            <person name="Mckibben M.T.W."/>
            <person name="Barker M.S."/>
            <person name="Rieseberg L.H."/>
            <person name="Dlugosch K.M."/>
        </authorList>
    </citation>
    <scope>NUCLEOTIDE SEQUENCE</scope>
    <source>
        <strain evidence="2">CAN-66</strain>
        <tissue evidence="2">Leaf</tissue>
    </source>
</reference>
<comment type="caution">
    <text evidence="2">The sequence shown here is derived from an EMBL/GenBank/DDBJ whole genome shotgun (WGS) entry which is preliminary data.</text>
</comment>
<feature type="compositionally biased region" description="Polar residues" evidence="1">
    <location>
        <begin position="93"/>
        <end position="106"/>
    </location>
</feature>
<gene>
    <name evidence="2" type="ORF">OSB04_un001055</name>
</gene>
<organism evidence="2 3">
    <name type="scientific">Centaurea solstitialis</name>
    <name type="common">yellow star-thistle</name>
    <dbReference type="NCBI Taxonomy" id="347529"/>
    <lineage>
        <taxon>Eukaryota</taxon>
        <taxon>Viridiplantae</taxon>
        <taxon>Streptophyta</taxon>
        <taxon>Embryophyta</taxon>
        <taxon>Tracheophyta</taxon>
        <taxon>Spermatophyta</taxon>
        <taxon>Magnoliopsida</taxon>
        <taxon>eudicotyledons</taxon>
        <taxon>Gunneridae</taxon>
        <taxon>Pentapetalae</taxon>
        <taxon>asterids</taxon>
        <taxon>campanulids</taxon>
        <taxon>Asterales</taxon>
        <taxon>Asteraceae</taxon>
        <taxon>Carduoideae</taxon>
        <taxon>Cardueae</taxon>
        <taxon>Centaureinae</taxon>
        <taxon>Centaurea</taxon>
    </lineage>
</organism>